<accession>A0A329EGR1</accession>
<comment type="caution">
    <text evidence="1">The sequence shown here is derived from an EMBL/GenBank/DDBJ whole genome shotgun (WGS) entry which is preliminary data.</text>
</comment>
<name>A0A329EGR1_VIBDI</name>
<evidence type="ECO:0000313" key="2">
    <source>
        <dbReference type="Proteomes" id="UP000248729"/>
    </source>
</evidence>
<proteinExistence type="predicted"/>
<sequence length="194" mass="21088">MTNTVHAEYPQGGALPKFIQSSLTDINKYVYSFCVAAKSVTGIGTPFYHKAHSRQLFAGFFMRTICTHLCNFLGKLHPNYGGLVEGASARRILMSGSSNLDQSITSQRLEPLGGGYKNHHKEAVTMTTTPTQAVTTAMIYTFAIAGGSRLLSDFKRIRTVSAFAKSEQEARHALLGLPLVFVCRTPAKAQEVAA</sequence>
<dbReference type="AlphaFoldDB" id="A0A329EGR1"/>
<dbReference type="Proteomes" id="UP000248729">
    <property type="component" value="Unassembled WGS sequence"/>
</dbReference>
<evidence type="ECO:0008006" key="3">
    <source>
        <dbReference type="Google" id="ProtNLM"/>
    </source>
</evidence>
<evidence type="ECO:0000313" key="1">
    <source>
        <dbReference type="EMBL" id="RAS60078.1"/>
    </source>
</evidence>
<gene>
    <name evidence="1" type="ORF">DET48_12347</name>
</gene>
<protein>
    <recommendedName>
        <fullName evidence="3">Ash family protein</fullName>
    </recommendedName>
</protein>
<dbReference type="RefSeq" id="WP_112404394.1">
    <property type="nucleotide sequence ID" value="NZ_QLTR01000023.1"/>
</dbReference>
<organism evidence="1 2">
    <name type="scientific">Vibrio diazotrophicus</name>
    <dbReference type="NCBI Taxonomy" id="685"/>
    <lineage>
        <taxon>Bacteria</taxon>
        <taxon>Pseudomonadati</taxon>
        <taxon>Pseudomonadota</taxon>
        <taxon>Gammaproteobacteria</taxon>
        <taxon>Vibrionales</taxon>
        <taxon>Vibrionaceae</taxon>
        <taxon>Vibrio</taxon>
    </lineage>
</organism>
<dbReference type="EMBL" id="QLTR01000023">
    <property type="protein sequence ID" value="RAS60078.1"/>
    <property type="molecule type" value="Genomic_DNA"/>
</dbReference>
<reference evidence="1 2" key="1">
    <citation type="submission" date="2018-06" db="EMBL/GenBank/DDBJ databases">
        <title>Freshwater and sediment microbial communities from various areas in North America, analyzing microbe dynamics in response to fracking.</title>
        <authorList>
            <person name="Lamendella R."/>
        </authorList>
    </citation>
    <scope>NUCLEOTIDE SEQUENCE [LARGE SCALE GENOMIC DNA]</scope>
    <source>
        <strain evidence="1 2">99A</strain>
    </source>
</reference>